<evidence type="ECO:0000256" key="2">
    <source>
        <dbReference type="ARBA" id="ARBA00022475"/>
    </source>
</evidence>
<feature type="transmembrane region" description="Helical" evidence="6">
    <location>
        <begin position="84"/>
        <end position="102"/>
    </location>
</feature>
<organism evidence="8 9">
    <name type="scientific">Sediminivirga luteola</name>
    <dbReference type="NCBI Taxonomy" id="1774748"/>
    <lineage>
        <taxon>Bacteria</taxon>
        <taxon>Bacillati</taxon>
        <taxon>Actinomycetota</taxon>
        <taxon>Actinomycetes</taxon>
        <taxon>Micrococcales</taxon>
        <taxon>Brevibacteriaceae</taxon>
        <taxon>Sediminivirga</taxon>
    </lineage>
</organism>
<keyword evidence="3 6" id="KW-0812">Transmembrane</keyword>
<sequence>MTGLDFTESAALLGLFTGLGVFLLWWSCWDDPPRRRRQSRLDRQIRETLHRAGLPGARISVLAASSAGLALLIFATAFAFTGSWAPAACFACFAAAAPALLIRQRARSRQREAREQWPEAIDHLASGIRAGLSLPEAVMALAERGPEELREHFAYFTRQYRGTGNFAASMRALKEHCADPVADRVAEALVLTRHVGGTEVGVVLRALAEFVRAENRVRAELQARQQWTVVGARLAVAAPWVVLAMLSLRPENAAAYSSAAGATMLLTGLLVSVCAYWLMRRIGRLPEEPRVLR</sequence>
<evidence type="ECO:0000256" key="3">
    <source>
        <dbReference type="ARBA" id="ARBA00022692"/>
    </source>
</evidence>
<accession>A0A8J2TY77</accession>
<dbReference type="Proteomes" id="UP000616114">
    <property type="component" value="Unassembled WGS sequence"/>
</dbReference>
<evidence type="ECO:0000313" key="9">
    <source>
        <dbReference type="Proteomes" id="UP000616114"/>
    </source>
</evidence>
<evidence type="ECO:0000256" key="6">
    <source>
        <dbReference type="SAM" id="Phobius"/>
    </source>
</evidence>
<dbReference type="GO" id="GO:0005886">
    <property type="term" value="C:plasma membrane"/>
    <property type="evidence" value="ECO:0007669"/>
    <property type="project" value="UniProtKB-SubCell"/>
</dbReference>
<keyword evidence="5 6" id="KW-0472">Membrane</keyword>
<dbReference type="InterPro" id="IPR018076">
    <property type="entry name" value="T2SS_GspF_dom"/>
</dbReference>
<keyword evidence="2" id="KW-1003">Cell membrane</keyword>
<protein>
    <submittedName>
        <fullName evidence="8">Type II secretion system protein F</fullName>
    </submittedName>
</protein>
<dbReference type="AlphaFoldDB" id="A0A8J2TY77"/>
<dbReference type="EMBL" id="BMFY01000006">
    <property type="protein sequence ID" value="GGA14983.1"/>
    <property type="molecule type" value="Genomic_DNA"/>
</dbReference>
<feature type="domain" description="Type II secretion system protein GspF" evidence="7">
    <location>
        <begin position="121"/>
        <end position="246"/>
    </location>
</feature>
<reference evidence="8" key="2">
    <citation type="submission" date="2020-09" db="EMBL/GenBank/DDBJ databases">
        <authorList>
            <person name="Sun Q."/>
            <person name="Zhou Y."/>
        </authorList>
    </citation>
    <scope>NUCLEOTIDE SEQUENCE</scope>
    <source>
        <strain evidence="8">CGMCC 1.12785</strain>
    </source>
</reference>
<feature type="transmembrane region" description="Helical" evidence="6">
    <location>
        <begin position="59"/>
        <end position="78"/>
    </location>
</feature>
<feature type="transmembrane region" description="Helical" evidence="6">
    <location>
        <begin position="227"/>
        <end position="248"/>
    </location>
</feature>
<keyword evidence="4 6" id="KW-1133">Transmembrane helix</keyword>
<gene>
    <name evidence="8" type="ORF">GCM10011333_17480</name>
</gene>
<comment type="subcellular location">
    <subcellularLocation>
        <location evidence="1">Cell membrane</location>
        <topology evidence="1">Multi-pass membrane protein</topology>
    </subcellularLocation>
</comment>
<dbReference type="PANTHER" id="PTHR35007:SF2">
    <property type="entry name" value="PILUS ASSEMBLE PROTEIN"/>
    <property type="match status" value="1"/>
</dbReference>
<proteinExistence type="predicted"/>
<comment type="caution">
    <text evidence="8">The sequence shown here is derived from an EMBL/GenBank/DDBJ whole genome shotgun (WGS) entry which is preliminary data.</text>
</comment>
<feature type="transmembrane region" description="Helical" evidence="6">
    <location>
        <begin position="12"/>
        <end position="29"/>
    </location>
</feature>
<evidence type="ECO:0000256" key="1">
    <source>
        <dbReference type="ARBA" id="ARBA00004651"/>
    </source>
</evidence>
<evidence type="ECO:0000313" key="8">
    <source>
        <dbReference type="EMBL" id="GGA14983.1"/>
    </source>
</evidence>
<evidence type="ECO:0000259" key="7">
    <source>
        <dbReference type="Pfam" id="PF00482"/>
    </source>
</evidence>
<evidence type="ECO:0000256" key="4">
    <source>
        <dbReference type="ARBA" id="ARBA00022989"/>
    </source>
</evidence>
<keyword evidence="9" id="KW-1185">Reference proteome</keyword>
<dbReference type="RefSeq" id="WP_188550532.1">
    <property type="nucleotide sequence ID" value="NZ_BMFY01000006.1"/>
</dbReference>
<evidence type="ECO:0000256" key="5">
    <source>
        <dbReference type="ARBA" id="ARBA00023136"/>
    </source>
</evidence>
<name>A0A8J2TY77_9MICO</name>
<dbReference type="PANTHER" id="PTHR35007">
    <property type="entry name" value="INTEGRAL MEMBRANE PROTEIN-RELATED"/>
    <property type="match status" value="1"/>
</dbReference>
<reference evidence="8" key="1">
    <citation type="journal article" date="2014" name="Int. J. Syst. Evol. Microbiol.">
        <title>Complete genome sequence of Corynebacterium casei LMG S-19264T (=DSM 44701T), isolated from a smear-ripened cheese.</title>
        <authorList>
            <consortium name="US DOE Joint Genome Institute (JGI-PGF)"/>
            <person name="Walter F."/>
            <person name="Albersmeier A."/>
            <person name="Kalinowski J."/>
            <person name="Ruckert C."/>
        </authorList>
    </citation>
    <scope>NUCLEOTIDE SEQUENCE</scope>
    <source>
        <strain evidence="8">CGMCC 1.12785</strain>
    </source>
</reference>
<feature type="transmembrane region" description="Helical" evidence="6">
    <location>
        <begin position="254"/>
        <end position="278"/>
    </location>
</feature>
<dbReference type="Pfam" id="PF00482">
    <property type="entry name" value="T2SSF"/>
    <property type="match status" value="1"/>
</dbReference>